<dbReference type="EMBL" id="LGFT01000021">
    <property type="protein sequence ID" value="KUK44567.1"/>
    <property type="molecule type" value="Genomic_DNA"/>
</dbReference>
<dbReference type="Proteomes" id="UP000053961">
    <property type="component" value="Unassembled WGS sequence"/>
</dbReference>
<accession>A0A101FUG6</accession>
<dbReference type="AlphaFoldDB" id="A0A101FUG6"/>
<gene>
    <name evidence="4" type="ORF">XD72_1019</name>
    <name evidence="5" type="ORF">XE07_0514</name>
</gene>
<evidence type="ECO:0000256" key="3">
    <source>
        <dbReference type="ARBA" id="ARBA00022729"/>
    </source>
</evidence>
<keyword evidence="3" id="KW-0732">Signal</keyword>
<dbReference type="PRINTS" id="PR00690">
    <property type="entry name" value="ADHESNFAMILY"/>
</dbReference>
<dbReference type="InterPro" id="IPR006128">
    <property type="entry name" value="Lipoprotein_PsaA-like"/>
</dbReference>
<reference evidence="5" key="1">
    <citation type="journal article" date="2015" name="MBio">
        <title>Genome-resolved metagenomic analysis reveals roles for candidate phyla and other microbial community members in biogeochemical transformations in oil reservoirs.</title>
        <authorList>
            <person name="Hu P."/>
            <person name="Tom L."/>
            <person name="Singh A."/>
            <person name="Thomas B.C."/>
            <person name="Baker B.J."/>
            <person name="Piceno Y.M."/>
            <person name="Andersen G.L."/>
            <person name="Banfield J.F."/>
        </authorList>
    </citation>
    <scope>NUCLEOTIDE SEQUENCE [LARGE SCALE GENOMIC DNA]</scope>
    <source>
        <strain evidence="5">56_747</strain>
    </source>
</reference>
<reference evidence="6 7" key="2">
    <citation type="journal article" date="2015" name="MBio">
        <title>Genome-Resolved Metagenomic Analysis Reveals Roles for Candidate Phyla and Other Microbial Community Members in Biogeochemical Transformations in Oil Reservoirs.</title>
        <authorList>
            <person name="Hu P."/>
            <person name="Tom L."/>
            <person name="Singh A."/>
            <person name="Thomas B.C."/>
            <person name="Baker B.J."/>
            <person name="Piceno Y.M."/>
            <person name="Andersen G.L."/>
            <person name="Banfield J.F."/>
        </authorList>
    </citation>
    <scope>NUCLEOTIDE SEQUENCE [LARGE SCALE GENOMIC DNA]</scope>
    <source>
        <strain evidence="4">57_489</strain>
    </source>
</reference>
<dbReference type="GO" id="GO:0007155">
    <property type="term" value="P:cell adhesion"/>
    <property type="evidence" value="ECO:0007669"/>
    <property type="project" value="InterPro"/>
</dbReference>
<dbReference type="PANTHER" id="PTHR42953">
    <property type="entry name" value="HIGH-AFFINITY ZINC UPTAKE SYSTEM PROTEIN ZNUA-RELATED"/>
    <property type="match status" value="1"/>
</dbReference>
<dbReference type="InterPro" id="IPR050492">
    <property type="entry name" value="Bact_metal-bind_prot9"/>
</dbReference>
<sequence>MSLRCIFALALAISASLLCGCISNDEEASQEETGKVNVVASTVPLGHFSKMVGGDRVSVTVLIPPGTSPHTFEPSPSQLVDVEDADLYIKNGAGLELWMERIIQANQKMLVVDASAGVDLIEAIGSEDHDHGASSGGSEVHGKILTADPHIWLSPQNAMIIVENIYHGLVEVYPENADIYRKNRDDYLDELAELDRDLNSTFAGTNRKEFIVLHPSWGYFARDYGLVQVAILESEKEPGPRYLAEIVEVAREKNITTIFVDPNFNPKSAEIIAEEIDGFVVPLDPLAEDYIENMRIVGQKIATSLEG</sequence>
<dbReference type="SUPFAM" id="SSF53807">
    <property type="entry name" value="Helical backbone' metal receptor"/>
    <property type="match status" value="1"/>
</dbReference>
<keyword evidence="2" id="KW-0813">Transport</keyword>
<dbReference type="GO" id="GO:0030001">
    <property type="term" value="P:metal ion transport"/>
    <property type="evidence" value="ECO:0007669"/>
    <property type="project" value="InterPro"/>
</dbReference>
<proteinExistence type="inferred from homology"/>
<comment type="similarity">
    <text evidence="1">Belongs to the bacterial solute-binding protein 9 family.</text>
</comment>
<evidence type="ECO:0000256" key="2">
    <source>
        <dbReference type="ARBA" id="ARBA00022448"/>
    </source>
</evidence>
<evidence type="ECO:0000313" key="4">
    <source>
        <dbReference type="EMBL" id="KUK44567.1"/>
    </source>
</evidence>
<dbReference type="PRINTS" id="PR00691">
    <property type="entry name" value="ADHESINB"/>
</dbReference>
<dbReference type="InterPro" id="IPR006127">
    <property type="entry name" value="ZnuA-like"/>
</dbReference>
<dbReference type="GO" id="GO:0046872">
    <property type="term" value="F:metal ion binding"/>
    <property type="evidence" value="ECO:0007669"/>
    <property type="project" value="InterPro"/>
</dbReference>
<dbReference type="PANTHER" id="PTHR42953:SF3">
    <property type="entry name" value="HIGH-AFFINITY ZINC UPTAKE SYSTEM PROTEIN ZNUA"/>
    <property type="match status" value="1"/>
</dbReference>
<evidence type="ECO:0000256" key="1">
    <source>
        <dbReference type="ARBA" id="ARBA00011028"/>
    </source>
</evidence>
<dbReference type="InterPro" id="IPR006129">
    <property type="entry name" value="AdhesinB"/>
</dbReference>
<dbReference type="PATRIC" id="fig|301375.6.peg.1417"/>
<dbReference type="EMBL" id="LGHB01000004">
    <property type="protein sequence ID" value="KUK97129.1"/>
    <property type="molecule type" value="Genomic_DNA"/>
</dbReference>
<dbReference type="Gene3D" id="3.40.50.1980">
    <property type="entry name" value="Nitrogenase molybdenum iron protein domain"/>
    <property type="match status" value="2"/>
</dbReference>
<evidence type="ECO:0000313" key="5">
    <source>
        <dbReference type="EMBL" id="KUK97129.1"/>
    </source>
</evidence>
<evidence type="ECO:0000313" key="7">
    <source>
        <dbReference type="Proteomes" id="UP000057043"/>
    </source>
</evidence>
<evidence type="ECO:0000313" key="6">
    <source>
        <dbReference type="Proteomes" id="UP000053961"/>
    </source>
</evidence>
<protein>
    <submittedName>
        <fullName evidence="4">Cation periplasmic solute binding protein</fullName>
    </submittedName>
</protein>
<dbReference type="PROSITE" id="PS51257">
    <property type="entry name" value="PROKAR_LIPOPROTEIN"/>
    <property type="match status" value="1"/>
</dbReference>
<dbReference type="Pfam" id="PF01297">
    <property type="entry name" value="ZnuA"/>
    <property type="match status" value="1"/>
</dbReference>
<comment type="caution">
    <text evidence="4">The sequence shown here is derived from an EMBL/GenBank/DDBJ whole genome shotgun (WGS) entry which is preliminary data.</text>
</comment>
<dbReference type="Proteomes" id="UP000057043">
    <property type="component" value="Unassembled WGS sequence"/>
</dbReference>
<organism evidence="4 7">
    <name type="scientific">Methanothrix harundinacea</name>
    <dbReference type="NCBI Taxonomy" id="301375"/>
    <lineage>
        <taxon>Archaea</taxon>
        <taxon>Methanobacteriati</taxon>
        <taxon>Methanobacteriota</taxon>
        <taxon>Stenosarchaea group</taxon>
        <taxon>Methanomicrobia</taxon>
        <taxon>Methanotrichales</taxon>
        <taxon>Methanotrichaceae</taxon>
        <taxon>Methanothrix</taxon>
    </lineage>
</organism>
<name>A0A101FUG6_9EURY</name>